<evidence type="ECO:0000259" key="10">
    <source>
        <dbReference type="PROSITE" id="PS50103"/>
    </source>
</evidence>
<dbReference type="InterPro" id="IPR056276">
    <property type="entry name" value="AtC3H46-like_PABC-like"/>
</dbReference>
<feature type="domain" description="RRM" evidence="9">
    <location>
        <begin position="351"/>
        <end position="427"/>
    </location>
</feature>
<evidence type="ECO:0000256" key="3">
    <source>
        <dbReference type="ARBA" id="ARBA00022833"/>
    </source>
</evidence>
<evidence type="ECO:0000313" key="12">
    <source>
        <dbReference type="Proteomes" id="UP000077755"/>
    </source>
</evidence>
<dbReference type="Pfam" id="PF00076">
    <property type="entry name" value="RRM_1"/>
    <property type="match status" value="1"/>
</dbReference>
<dbReference type="InterPro" id="IPR012677">
    <property type="entry name" value="Nucleotide-bd_a/b_plait_sf"/>
</dbReference>
<name>A0AAF0XUW4_DAUCS</name>
<keyword evidence="3 7" id="KW-0862">Zinc</keyword>
<dbReference type="PANTHER" id="PTHR24009:SF3">
    <property type="entry name" value="RNA-BINDING (RRM_RBD_RNP MOTIFS) FAMILY PROTEIN-RELATED"/>
    <property type="match status" value="1"/>
</dbReference>
<dbReference type="Gene3D" id="4.10.1000.10">
    <property type="entry name" value="Zinc finger, CCCH-type"/>
    <property type="match status" value="1"/>
</dbReference>
<dbReference type="CDD" id="cd12458">
    <property type="entry name" value="RRM_AtC3H46_like"/>
    <property type="match status" value="1"/>
</dbReference>
<dbReference type="AlphaFoldDB" id="A0AAF0XUW4"/>
<accession>A0AAF0XUW4</accession>
<dbReference type="PANTHER" id="PTHR24009">
    <property type="entry name" value="RNA-BINDING (RRM/RBD/RNP MOTIFS)"/>
    <property type="match status" value="1"/>
</dbReference>
<dbReference type="Pfam" id="PF00642">
    <property type="entry name" value="zf-CCCH"/>
    <property type="match status" value="1"/>
</dbReference>
<evidence type="ECO:0008006" key="13">
    <source>
        <dbReference type="Google" id="ProtNLM"/>
    </source>
</evidence>
<dbReference type="Proteomes" id="UP000077755">
    <property type="component" value="Chromosome 9"/>
</dbReference>
<dbReference type="InterPro" id="IPR000571">
    <property type="entry name" value="Znf_CCCH"/>
</dbReference>
<keyword evidence="12" id="KW-1185">Reference proteome</keyword>
<evidence type="ECO:0000256" key="6">
    <source>
        <dbReference type="PROSITE-ProRule" id="PRU00176"/>
    </source>
</evidence>
<dbReference type="InterPro" id="IPR035979">
    <property type="entry name" value="RBD_domain_sf"/>
</dbReference>
<dbReference type="EMBL" id="CP093351">
    <property type="protein sequence ID" value="WOH14728.1"/>
    <property type="molecule type" value="Genomic_DNA"/>
</dbReference>
<feature type="region of interest" description="Disordered" evidence="8">
    <location>
        <begin position="536"/>
        <end position="593"/>
    </location>
</feature>
<reference evidence="11" key="1">
    <citation type="journal article" date="2016" name="Nat. Genet.">
        <title>A high-quality carrot genome assembly provides new insights into carotenoid accumulation and asterid genome evolution.</title>
        <authorList>
            <person name="Iorizzo M."/>
            <person name="Ellison S."/>
            <person name="Senalik D."/>
            <person name="Zeng P."/>
            <person name="Satapoomin P."/>
            <person name="Huang J."/>
            <person name="Bowman M."/>
            <person name="Iovene M."/>
            <person name="Sanseverino W."/>
            <person name="Cavagnaro P."/>
            <person name="Yildiz M."/>
            <person name="Macko-Podgorni A."/>
            <person name="Moranska E."/>
            <person name="Grzebelus E."/>
            <person name="Grzebelus D."/>
            <person name="Ashrafi H."/>
            <person name="Zheng Z."/>
            <person name="Cheng S."/>
            <person name="Spooner D."/>
            <person name="Van Deynze A."/>
            <person name="Simon P."/>
        </authorList>
    </citation>
    <scope>NUCLEOTIDE SEQUENCE</scope>
    <source>
        <tissue evidence="11">Leaf</tissue>
    </source>
</reference>
<organism evidence="11 12">
    <name type="scientific">Daucus carota subsp. sativus</name>
    <name type="common">Carrot</name>
    <dbReference type="NCBI Taxonomy" id="79200"/>
    <lineage>
        <taxon>Eukaryota</taxon>
        <taxon>Viridiplantae</taxon>
        <taxon>Streptophyta</taxon>
        <taxon>Embryophyta</taxon>
        <taxon>Tracheophyta</taxon>
        <taxon>Spermatophyta</taxon>
        <taxon>Magnoliopsida</taxon>
        <taxon>eudicotyledons</taxon>
        <taxon>Gunneridae</taxon>
        <taxon>Pentapetalae</taxon>
        <taxon>asterids</taxon>
        <taxon>campanulids</taxon>
        <taxon>Apiales</taxon>
        <taxon>Apiaceae</taxon>
        <taxon>Apioideae</taxon>
        <taxon>Scandiceae</taxon>
        <taxon>Daucinae</taxon>
        <taxon>Daucus</taxon>
        <taxon>Daucus sect. Daucus</taxon>
    </lineage>
</organism>
<dbReference type="GO" id="GO:0003723">
    <property type="term" value="F:RNA binding"/>
    <property type="evidence" value="ECO:0007669"/>
    <property type="project" value="UniProtKB-UniRule"/>
</dbReference>
<feature type="compositionally biased region" description="Polar residues" evidence="8">
    <location>
        <begin position="555"/>
        <end position="565"/>
    </location>
</feature>
<dbReference type="PROSITE" id="PS50103">
    <property type="entry name" value="ZF_C3H1"/>
    <property type="match status" value="1"/>
</dbReference>
<dbReference type="PROSITE" id="PS50102">
    <property type="entry name" value="RRM"/>
    <property type="match status" value="1"/>
</dbReference>
<feature type="compositionally biased region" description="Low complexity" evidence="8">
    <location>
        <begin position="66"/>
        <end position="82"/>
    </location>
</feature>
<keyword evidence="4 6" id="KW-0694">RNA-binding</keyword>
<evidence type="ECO:0000256" key="7">
    <source>
        <dbReference type="PROSITE-ProRule" id="PRU00723"/>
    </source>
</evidence>
<evidence type="ECO:0000256" key="8">
    <source>
        <dbReference type="SAM" id="MobiDB-lite"/>
    </source>
</evidence>
<dbReference type="SUPFAM" id="SSF54928">
    <property type="entry name" value="RNA-binding domain, RBD"/>
    <property type="match status" value="1"/>
</dbReference>
<feature type="region of interest" description="Disordered" evidence="8">
    <location>
        <begin position="66"/>
        <end position="87"/>
    </location>
</feature>
<evidence type="ECO:0000256" key="5">
    <source>
        <dbReference type="ARBA" id="ARBA00023125"/>
    </source>
</evidence>
<dbReference type="SUPFAM" id="SSF90229">
    <property type="entry name" value="CCCH zinc finger"/>
    <property type="match status" value="1"/>
</dbReference>
<reference evidence="11" key="2">
    <citation type="submission" date="2022-03" db="EMBL/GenBank/DDBJ databases">
        <title>Draft title - Genomic analysis of global carrot germplasm unveils the trajectory of domestication and the origin of high carotenoid orange carrot.</title>
        <authorList>
            <person name="Iorizzo M."/>
            <person name="Ellison S."/>
            <person name="Senalik D."/>
            <person name="Macko-Podgorni A."/>
            <person name="Grzebelus D."/>
            <person name="Bostan H."/>
            <person name="Rolling W."/>
            <person name="Curaba J."/>
            <person name="Simon P."/>
        </authorList>
    </citation>
    <scope>NUCLEOTIDE SEQUENCE</scope>
    <source>
        <tissue evidence="11">Leaf</tissue>
    </source>
</reference>
<dbReference type="SMART" id="SM00360">
    <property type="entry name" value="RRM"/>
    <property type="match status" value="1"/>
</dbReference>
<dbReference type="Gene3D" id="3.30.70.330">
    <property type="match status" value="1"/>
</dbReference>
<keyword evidence="5" id="KW-0238">DNA-binding</keyword>
<dbReference type="InterPro" id="IPR034365">
    <property type="entry name" value="AtC3H46-like_RRM"/>
</dbReference>
<evidence type="ECO:0000259" key="9">
    <source>
        <dbReference type="PROSITE" id="PS50102"/>
    </source>
</evidence>
<dbReference type="InterPro" id="IPR036855">
    <property type="entry name" value="Znf_CCCH_sf"/>
</dbReference>
<proteinExistence type="predicted"/>
<dbReference type="SMART" id="SM00356">
    <property type="entry name" value="ZnF_C3H1"/>
    <property type="match status" value="1"/>
</dbReference>
<evidence type="ECO:0000313" key="11">
    <source>
        <dbReference type="EMBL" id="WOH14728.1"/>
    </source>
</evidence>
<keyword evidence="1 7" id="KW-0479">Metal-binding</keyword>
<dbReference type="GO" id="GO:0008270">
    <property type="term" value="F:zinc ion binding"/>
    <property type="evidence" value="ECO:0007669"/>
    <property type="project" value="UniProtKB-KW"/>
</dbReference>
<dbReference type="InterPro" id="IPR000504">
    <property type="entry name" value="RRM_dom"/>
</dbReference>
<evidence type="ECO:0000256" key="2">
    <source>
        <dbReference type="ARBA" id="ARBA00022771"/>
    </source>
</evidence>
<gene>
    <name evidence="11" type="ORF">DCAR_0934250</name>
</gene>
<dbReference type="Pfam" id="PF23182">
    <property type="entry name" value="PABC_AtC3H46"/>
    <property type="match status" value="1"/>
</dbReference>
<feature type="compositionally biased region" description="Low complexity" evidence="8">
    <location>
        <begin position="543"/>
        <end position="554"/>
    </location>
</feature>
<protein>
    <recommendedName>
        <fullName evidence="13">C3H1-type domain-containing protein</fullName>
    </recommendedName>
</protein>
<keyword evidence="2 7" id="KW-0863">Zinc-finger</keyword>
<evidence type="ECO:0000256" key="4">
    <source>
        <dbReference type="ARBA" id="ARBA00022884"/>
    </source>
</evidence>
<evidence type="ECO:0000256" key="1">
    <source>
        <dbReference type="ARBA" id="ARBA00022723"/>
    </source>
</evidence>
<sequence length="681" mass="75232">MDSYEATKIVLSRIQNLDPENATKIIGLLLIQDHGEKEMIRLAFGPESLVHSVILKARKDLGLFSSKNSPLSSPSTPCSPLPFSRQNSSNSRVFNGVNLPSPLSIPNPNGVFSPNSFLSHYKSPNGGSNIGNVSCLSAAMNSSAIPYYGNGENSDLIDEVQMPFLNDGLNSNDFYYPQPDLVSSPDSSSVNAMLFNSSWGGANHRRSCSVSDICLNSEDPSGGFGWKPCLYFAKGYCKNGANCRFVHGGGLSDSDGISNMVGSPNEIDMMERCQELLRSKSVQQQRLAAASQFMSGGSSFSYSPRLNLLKNKSFIFFLAAATLMMGEDINKFSRSPRFERSEFPILSPESRQIYLTFPADSTFREEDVSTYFSIYGPVQDVRIPYQQKRMFGFVTFIYPETVKLILAKGNPHFVCDARVLVKPYKEKGKVPDKFRKNQQIERNEFLSCGSPTGLDSRDPFDMQLGARMLYNSQDALWRKKLEEQADLEQAIELQNRRLMELQLLEVKSKHHRAFSSGAAIPFPTTARDPNFFQQSIFMPSNRSSPEFSEESGPGNTINTNIQQAAIGSDQDRDSPRNENSNGKTSPGHDENLDLDESMEQSLPENLFASPKAADEHVTTFSIDTTEPAVEKMGTVISSPSSAKNNLMTSSLLPASSALDMASLNSCYFQAPRFSNHGAIEM</sequence>
<dbReference type="FunFam" id="3.30.70.330:FF:000678">
    <property type="entry name" value="zinc finger CCCH domain-containing protein 53-like isoform X2"/>
    <property type="match status" value="1"/>
</dbReference>
<dbReference type="GO" id="GO:0003677">
    <property type="term" value="F:DNA binding"/>
    <property type="evidence" value="ECO:0007669"/>
    <property type="project" value="UniProtKB-KW"/>
</dbReference>
<feature type="zinc finger region" description="C3H1-type" evidence="7">
    <location>
        <begin position="223"/>
        <end position="250"/>
    </location>
</feature>
<feature type="domain" description="C3H1-type" evidence="10">
    <location>
        <begin position="223"/>
        <end position="250"/>
    </location>
</feature>